<organism evidence="2 3">
    <name type="scientific">Camelus ferus</name>
    <name type="common">Wild bactrian camel</name>
    <name type="synonym">Camelus bactrianus ferus</name>
    <dbReference type="NCBI Taxonomy" id="419612"/>
    <lineage>
        <taxon>Eukaryota</taxon>
        <taxon>Metazoa</taxon>
        <taxon>Chordata</taxon>
        <taxon>Craniata</taxon>
        <taxon>Vertebrata</taxon>
        <taxon>Euteleostomi</taxon>
        <taxon>Mammalia</taxon>
        <taxon>Eutheria</taxon>
        <taxon>Laurasiatheria</taxon>
        <taxon>Artiodactyla</taxon>
        <taxon>Tylopoda</taxon>
        <taxon>Camelidae</taxon>
        <taxon>Camelus</taxon>
    </lineage>
</organism>
<reference evidence="3" key="1">
    <citation type="submission" date="2025-08" db="UniProtKB">
        <authorList>
            <consortium name="RefSeq"/>
        </authorList>
    </citation>
    <scope>IDENTIFICATION</scope>
    <source>
        <tissue evidence="3">Ear skin</tissue>
    </source>
</reference>
<dbReference type="GeneID" id="102521739"/>
<feature type="region of interest" description="Disordered" evidence="1">
    <location>
        <begin position="1"/>
        <end position="26"/>
    </location>
</feature>
<feature type="compositionally biased region" description="Low complexity" evidence="1">
    <location>
        <begin position="149"/>
        <end position="160"/>
    </location>
</feature>
<accession>A0A8B8STK6</accession>
<dbReference type="AlphaFoldDB" id="A0A8B8STK6"/>
<proteinExistence type="predicted"/>
<dbReference type="CTD" id="375704"/>
<gene>
    <name evidence="3" type="primary">ENHO</name>
</gene>
<dbReference type="Proteomes" id="UP000694856">
    <property type="component" value="Chromosome 4"/>
</dbReference>
<feature type="compositionally biased region" description="Basic and acidic residues" evidence="1">
    <location>
        <begin position="117"/>
        <end position="127"/>
    </location>
</feature>
<dbReference type="PANTHER" id="PTHR38492">
    <property type="entry name" value="ADROPIN"/>
    <property type="match status" value="1"/>
</dbReference>
<dbReference type="RefSeq" id="XP_032333441.1">
    <property type="nucleotide sequence ID" value="XM_032477550.1"/>
</dbReference>
<name>A0A8B8STK6_CAMFR</name>
<sequence>MARAPGTASQLNGGSGEGDGFASYGLQAAGLRGGGALRCFCCRPSLAEPSREPSRAQPNVAEHDRAQPNPAPGLPPPPERRRASKRAATAAEEAPPQGEEVPARRRPPAAEAAPVAPRRERPAEAARPRGRAGGGDVTPARLLPPPARRLPSLSRRPASRCPGSSRGRAPGSTQAQDCRWTSPLPGNH</sequence>
<dbReference type="GO" id="GO:0005886">
    <property type="term" value="C:plasma membrane"/>
    <property type="evidence" value="ECO:0007669"/>
    <property type="project" value="TreeGrafter"/>
</dbReference>
<evidence type="ECO:0000313" key="2">
    <source>
        <dbReference type="Proteomes" id="UP000694856"/>
    </source>
</evidence>
<feature type="compositionally biased region" description="Low complexity" evidence="1">
    <location>
        <begin position="86"/>
        <end position="100"/>
    </location>
</feature>
<evidence type="ECO:0000256" key="1">
    <source>
        <dbReference type="SAM" id="MobiDB-lite"/>
    </source>
</evidence>
<dbReference type="PANTHER" id="PTHR38492:SF1">
    <property type="entry name" value="ADROPIN"/>
    <property type="match status" value="1"/>
</dbReference>
<dbReference type="GO" id="GO:0045747">
    <property type="term" value="P:positive regulation of Notch signaling pathway"/>
    <property type="evidence" value="ECO:0007669"/>
    <property type="project" value="TreeGrafter"/>
</dbReference>
<dbReference type="InterPro" id="IPR034461">
    <property type="entry name" value="Adropin"/>
</dbReference>
<evidence type="ECO:0000313" key="3">
    <source>
        <dbReference type="RefSeq" id="XP_032333441.1"/>
    </source>
</evidence>
<feature type="region of interest" description="Disordered" evidence="1">
    <location>
        <begin position="46"/>
        <end position="188"/>
    </location>
</feature>
<keyword evidence="2" id="KW-1185">Reference proteome</keyword>
<protein>
    <submittedName>
        <fullName evidence="3">Adropin isoform X1</fullName>
    </submittedName>
</protein>